<reference evidence="4" key="1">
    <citation type="submission" date="2020-11" db="EMBL/GenBank/DDBJ databases">
        <authorList>
            <person name="Tran Van P."/>
        </authorList>
    </citation>
    <scope>NUCLEOTIDE SEQUENCE</scope>
</reference>
<dbReference type="EMBL" id="OC925411">
    <property type="protein sequence ID" value="CAD7656124.1"/>
    <property type="molecule type" value="Genomic_DNA"/>
</dbReference>
<dbReference type="EMBL" id="CAJPVJ010010586">
    <property type="protein sequence ID" value="CAG2173311.1"/>
    <property type="molecule type" value="Genomic_DNA"/>
</dbReference>
<gene>
    <name evidence="4" type="ORF">ONB1V03_LOCUS12764</name>
</gene>
<dbReference type="OrthoDB" id="6494448at2759"/>
<dbReference type="InterPro" id="IPR003591">
    <property type="entry name" value="Leu-rich_rpt_typical-subtyp"/>
</dbReference>
<dbReference type="SUPFAM" id="SSF52058">
    <property type="entry name" value="L domain-like"/>
    <property type="match status" value="1"/>
</dbReference>
<dbReference type="Gene3D" id="3.80.10.10">
    <property type="entry name" value="Ribonuclease Inhibitor"/>
    <property type="match status" value="1"/>
</dbReference>
<keyword evidence="2" id="KW-0677">Repeat</keyword>
<evidence type="ECO:0000256" key="2">
    <source>
        <dbReference type="ARBA" id="ARBA00022737"/>
    </source>
</evidence>
<proteinExistence type="predicted"/>
<dbReference type="InterPro" id="IPR001611">
    <property type="entry name" value="Leu-rich_rpt"/>
</dbReference>
<sequence>MNHLVIAIFLAITATVACVPLPSSAIECHLHHLVAPCACYNPLENHIIVGCQNDDLDDIGIRNMFTLLKKKFIFDTVEAVYIRSPTVTYLYETLLSGIRTKSIYIENMYSLKTIDMNAFNGTEELVQRLEIRNTPVGQPLGPKHHMLKIIDKMDNLEHVIISNTSLKTVGQFAFSNKQKLREIRVTGNKIKRIEPFAFQHLPQLSVLDLSNNTINYIGTRAFVLSLEPTPDAKELELRLDNNELNDRSFDAEYVFDGTYGTSFKRPVWLVLDGNHLIKTLSEDTFMPYFNANPMNIITVDIDCGDCSNYWLVSDAVDGKHTPEIRCYDDNKDIKSHDWSWC</sequence>
<keyword evidence="1" id="KW-0433">Leucine-rich repeat</keyword>
<evidence type="ECO:0000313" key="5">
    <source>
        <dbReference type="Proteomes" id="UP000728032"/>
    </source>
</evidence>
<evidence type="ECO:0000313" key="4">
    <source>
        <dbReference type="EMBL" id="CAD7656124.1"/>
    </source>
</evidence>
<keyword evidence="3" id="KW-0732">Signal</keyword>
<organism evidence="4">
    <name type="scientific">Oppiella nova</name>
    <dbReference type="NCBI Taxonomy" id="334625"/>
    <lineage>
        <taxon>Eukaryota</taxon>
        <taxon>Metazoa</taxon>
        <taxon>Ecdysozoa</taxon>
        <taxon>Arthropoda</taxon>
        <taxon>Chelicerata</taxon>
        <taxon>Arachnida</taxon>
        <taxon>Acari</taxon>
        <taxon>Acariformes</taxon>
        <taxon>Sarcoptiformes</taxon>
        <taxon>Oribatida</taxon>
        <taxon>Brachypylina</taxon>
        <taxon>Oppioidea</taxon>
        <taxon>Oppiidae</taxon>
        <taxon>Oppiella</taxon>
    </lineage>
</organism>
<feature type="signal peptide" evidence="3">
    <location>
        <begin position="1"/>
        <end position="18"/>
    </location>
</feature>
<dbReference type="Proteomes" id="UP000728032">
    <property type="component" value="Unassembled WGS sequence"/>
</dbReference>
<dbReference type="PANTHER" id="PTHR24366:SF96">
    <property type="entry name" value="LEUCINE RICH REPEAT CONTAINING 53"/>
    <property type="match status" value="1"/>
</dbReference>
<accession>A0A7R9QTE2</accession>
<keyword evidence="5" id="KW-1185">Reference proteome</keyword>
<dbReference type="Pfam" id="PF13855">
    <property type="entry name" value="LRR_8"/>
    <property type="match status" value="1"/>
</dbReference>
<dbReference type="PANTHER" id="PTHR24366">
    <property type="entry name" value="IG(IMMUNOGLOBULIN) AND LRR(LEUCINE RICH REPEAT) DOMAINS"/>
    <property type="match status" value="1"/>
</dbReference>
<protein>
    <submittedName>
        <fullName evidence="4">Uncharacterized protein</fullName>
    </submittedName>
</protein>
<dbReference type="InterPro" id="IPR032675">
    <property type="entry name" value="LRR_dom_sf"/>
</dbReference>
<evidence type="ECO:0000256" key="1">
    <source>
        <dbReference type="ARBA" id="ARBA00022614"/>
    </source>
</evidence>
<dbReference type="AlphaFoldDB" id="A0A7R9QTE2"/>
<evidence type="ECO:0000256" key="3">
    <source>
        <dbReference type="SAM" id="SignalP"/>
    </source>
</evidence>
<feature type="chain" id="PRO_5036211922" evidence="3">
    <location>
        <begin position="19"/>
        <end position="341"/>
    </location>
</feature>
<dbReference type="SMART" id="SM00369">
    <property type="entry name" value="LRR_TYP"/>
    <property type="match status" value="3"/>
</dbReference>
<name>A0A7R9QTE2_9ACAR</name>